<dbReference type="InterPro" id="IPR051209">
    <property type="entry name" value="FAD-bind_Monooxygenase_sf"/>
</dbReference>
<dbReference type="HOGENOM" id="CLU_006937_7_1_1"/>
<keyword evidence="5" id="KW-1133">Transmembrane helix</keyword>
<dbReference type="Gene3D" id="3.50.50.60">
    <property type="entry name" value="FAD/NAD(P)-binding domain"/>
    <property type="match status" value="2"/>
</dbReference>
<protein>
    <recommendedName>
        <fullName evidence="8">FAD/NAD(P)-binding domain-containing protein</fullName>
    </recommendedName>
</protein>
<dbReference type="OrthoDB" id="74360at2759"/>
<dbReference type="GO" id="GO:0004499">
    <property type="term" value="F:N,N-dimethylaniline monooxygenase activity"/>
    <property type="evidence" value="ECO:0007669"/>
    <property type="project" value="InterPro"/>
</dbReference>
<keyword evidence="2" id="KW-0285">Flavoprotein</keyword>
<keyword evidence="4" id="KW-0560">Oxidoreductase</keyword>
<evidence type="ECO:0000256" key="2">
    <source>
        <dbReference type="ARBA" id="ARBA00022630"/>
    </source>
</evidence>
<keyword evidence="5" id="KW-0472">Membrane</keyword>
<dbReference type="Proteomes" id="UP000054321">
    <property type="component" value="Unassembled WGS sequence"/>
</dbReference>
<organism evidence="6 7">
    <name type="scientific">Oidiodendron maius (strain Zn)</name>
    <dbReference type="NCBI Taxonomy" id="913774"/>
    <lineage>
        <taxon>Eukaryota</taxon>
        <taxon>Fungi</taxon>
        <taxon>Dikarya</taxon>
        <taxon>Ascomycota</taxon>
        <taxon>Pezizomycotina</taxon>
        <taxon>Leotiomycetes</taxon>
        <taxon>Leotiomycetes incertae sedis</taxon>
        <taxon>Myxotrichaceae</taxon>
        <taxon>Oidiodendron</taxon>
    </lineage>
</organism>
<reference evidence="6 7" key="1">
    <citation type="submission" date="2014-04" db="EMBL/GenBank/DDBJ databases">
        <authorList>
            <consortium name="DOE Joint Genome Institute"/>
            <person name="Kuo A."/>
            <person name="Martino E."/>
            <person name="Perotto S."/>
            <person name="Kohler A."/>
            <person name="Nagy L.G."/>
            <person name="Floudas D."/>
            <person name="Copeland A."/>
            <person name="Barry K.W."/>
            <person name="Cichocki N."/>
            <person name="Veneault-Fourrey C."/>
            <person name="LaButti K."/>
            <person name="Lindquist E.A."/>
            <person name="Lipzen A."/>
            <person name="Lundell T."/>
            <person name="Morin E."/>
            <person name="Murat C."/>
            <person name="Sun H."/>
            <person name="Tunlid A."/>
            <person name="Henrissat B."/>
            <person name="Grigoriev I.V."/>
            <person name="Hibbett D.S."/>
            <person name="Martin F."/>
            <person name="Nordberg H.P."/>
            <person name="Cantor M.N."/>
            <person name="Hua S.X."/>
        </authorList>
    </citation>
    <scope>NUCLEOTIDE SEQUENCE [LARGE SCALE GENOMIC DNA]</scope>
    <source>
        <strain evidence="6 7">Zn</strain>
    </source>
</reference>
<keyword evidence="5" id="KW-0812">Transmembrane</keyword>
<dbReference type="Pfam" id="PF00743">
    <property type="entry name" value="FMO-like"/>
    <property type="match status" value="1"/>
</dbReference>
<proteinExistence type="inferred from homology"/>
<evidence type="ECO:0000256" key="3">
    <source>
        <dbReference type="ARBA" id="ARBA00022827"/>
    </source>
</evidence>
<dbReference type="EMBL" id="KN832879">
    <property type="protein sequence ID" value="KIM98912.1"/>
    <property type="molecule type" value="Genomic_DNA"/>
</dbReference>
<feature type="transmembrane region" description="Helical" evidence="5">
    <location>
        <begin position="539"/>
        <end position="560"/>
    </location>
</feature>
<reference evidence="7" key="2">
    <citation type="submission" date="2015-01" db="EMBL/GenBank/DDBJ databases">
        <title>Evolutionary Origins and Diversification of the Mycorrhizal Mutualists.</title>
        <authorList>
            <consortium name="DOE Joint Genome Institute"/>
            <consortium name="Mycorrhizal Genomics Consortium"/>
            <person name="Kohler A."/>
            <person name="Kuo A."/>
            <person name="Nagy L.G."/>
            <person name="Floudas D."/>
            <person name="Copeland A."/>
            <person name="Barry K.W."/>
            <person name="Cichocki N."/>
            <person name="Veneault-Fourrey C."/>
            <person name="LaButti K."/>
            <person name="Lindquist E.A."/>
            <person name="Lipzen A."/>
            <person name="Lundell T."/>
            <person name="Morin E."/>
            <person name="Murat C."/>
            <person name="Riley R."/>
            <person name="Ohm R."/>
            <person name="Sun H."/>
            <person name="Tunlid A."/>
            <person name="Henrissat B."/>
            <person name="Grigoriev I.V."/>
            <person name="Hibbett D.S."/>
            <person name="Martin F."/>
        </authorList>
    </citation>
    <scope>NUCLEOTIDE SEQUENCE [LARGE SCALE GENOMIC DNA]</scope>
    <source>
        <strain evidence="7">Zn</strain>
    </source>
</reference>
<comment type="similarity">
    <text evidence="1">Belongs to the FAD-binding monooxygenase family.</text>
</comment>
<dbReference type="STRING" id="913774.A0A0C3DAE9"/>
<evidence type="ECO:0000256" key="5">
    <source>
        <dbReference type="SAM" id="Phobius"/>
    </source>
</evidence>
<dbReference type="InterPro" id="IPR020946">
    <property type="entry name" value="Flavin_mOase-like"/>
</dbReference>
<evidence type="ECO:0000256" key="4">
    <source>
        <dbReference type="ARBA" id="ARBA00023002"/>
    </source>
</evidence>
<gene>
    <name evidence="6" type="ORF">OIDMADRAFT_181402</name>
</gene>
<evidence type="ECO:0000313" key="7">
    <source>
        <dbReference type="Proteomes" id="UP000054321"/>
    </source>
</evidence>
<evidence type="ECO:0008006" key="8">
    <source>
        <dbReference type="Google" id="ProtNLM"/>
    </source>
</evidence>
<dbReference type="SUPFAM" id="SSF51905">
    <property type="entry name" value="FAD/NAD(P)-binding domain"/>
    <property type="match status" value="1"/>
</dbReference>
<name>A0A0C3DAE9_OIDMZ</name>
<sequence length="569" mass="64274">MAVTSWPQVPVGNRQHTNAAVVIIGAGISGMCVAIDLIRRYNCQNFVIVEKSSGFGGTWRDNTYPGGCCDIWSHLYSYSFEQNPNWSREYPAQEEILDYLRSVAAKWNLYRYARFNTAVEGATWDDEEKRWKVSIKVLGGKDSEYNSSYTMTSDYLVSGMGQLNEPNYPNILGLDSFEGKMIHSARWDWTYNLEGKRIGIIGNGATAAQAIPELAELAESLVVFQRTPNWVVPRMDRAITPLRQKLYNVIPPVRQLYRAALMDFRESLHESISKPGSESAIRTERAHKMLMETQLPNRPDLWEKLTPKYPTGCKRVIISDDIFPALGLANVTLETKAIEAVTPKGIMVKDKKEYEFDLIILATGFRTVDFMYPLQIMGRKGRSLSDIWKSHARALYGVTVEDLPNFGMLYGPNTNLGHNSIILMIEMQSRYITTMINTVLNVRKSGKTFALTPKTKRVKEFNDQIQGILAKTSFADPRCNSWYKTKDGVVTNNWWGTVVEYQKTLSVVDWNDYDSDGTAEGLVPTKNTYIGRVVEETRFSMTTAVAILGAASLAAGALFFRRRLNAKLL</sequence>
<keyword evidence="7" id="KW-1185">Reference proteome</keyword>
<dbReference type="PANTHER" id="PTHR42877">
    <property type="entry name" value="L-ORNITHINE N(5)-MONOOXYGENASE-RELATED"/>
    <property type="match status" value="1"/>
</dbReference>
<dbReference type="AlphaFoldDB" id="A0A0C3DAE9"/>
<dbReference type="PANTHER" id="PTHR42877:SF4">
    <property type="entry name" value="FAD_NAD(P)-BINDING DOMAIN-CONTAINING PROTEIN-RELATED"/>
    <property type="match status" value="1"/>
</dbReference>
<dbReference type="InterPro" id="IPR036188">
    <property type="entry name" value="FAD/NAD-bd_sf"/>
</dbReference>
<keyword evidence="3" id="KW-0274">FAD</keyword>
<evidence type="ECO:0000256" key="1">
    <source>
        <dbReference type="ARBA" id="ARBA00010139"/>
    </source>
</evidence>
<dbReference type="GO" id="GO:0050660">
    <property type="term" value="F:flavin adenine dinucleotide binding"/>
    <property type="evidence" value="ECO:0007669"/>
    <property type="project" value="InterPro"/>
</dbReference>
<accession>A0A0C3DAE9</accession>
<dbReference type="GO" id="GO:0050661">
    <property type="term" value="F:NADP binding"/>
    <property type="evidence" value="ECO:0007669"/>
    <property type="project" value="InterPro"/>
</dbReference>
<dbReference type="InParanoid" id="A0A0C3DAE9"/>
<evidence type="ECO:0000313" key="6">
    <source>
        <dbReference type="EMBL" id="KIM98912.1"/>
    </source>
</evidence>